<keyword evidence="8" id="KW-1185">Reference proteome</keyword>
<organism evidence="7 8">
    <name type="scientific">Morella rubra</name>
    <name type="common">Chinese bayberry</name>
    <dbReference type="NCBI Taxonomy" id="262757"/>
    <lineage>
        <taxon>Eukaryota</taxon>
        <taxon>Viridiplantae</taxon>
        <taxon>Streptophyta</taxon>
        <taxon>Embryophyta</taxon>
        <taxon>Tracheophyta</taxon>
        <taxon>Spermatophyta</taxon>
        <taxon>Magnoliopsida</taxon>
        <taxon>eudicotyledons</taxon>
        <taxon>Gunneridae</taxon>
        <taxon>Pentapetalae</taxon>
        <taxon>rosids</taxon>
        <taxon>fabids</taxon>
        <taxon>Fagales</taxon>
        <taxon>Myricaceae</taxon>
        <taxon>Morella</taxon>
    </lineage>
</organism>
<dbReference type="GO" id="GO:0006355">
    <property type="term" value="P:regulation of DNA-templated transcription"/>
    <property type="evidence" value="ECO:0007669"/>
    <property type="project" value="InterPro"/>
</dbReference>
<dbReference type="InterPro" id="IPR003441">
    <property type="entry name" value="NAC-dom"/>
</dbReference>
<accession>A0A6A1UKK0</accession>
<evidence type="ECO:0000256" key="5">
    <source>
        <dbReference type="SAM" id="MobiDB-lite"/>
    </source>
</evidence>
<dbReference type="InterPro" id="IPR036093">
    <property type="entry name" value="NAC_dom_sf"/>
</dbReference>
<evidence type="ECO:0000259" key="6">
    <source>
        <dbReference type="PROSITE" id="PS51005"/>
    </source>
</evidence>
<evidence type="ECO:0000256" key="4">
    <source>
        <dbReference type="ARBA" id="ARBA00023242"/>
    </source>
</evidence>
<name>A0A6A1UKK0_9ROSI</name>
<evidence type="ECO:0000256" key="2">
    <source>
        <dbReference type="ARBA" id="ARBA00023125"/>
    </source>
</evidence>
<reference evidence="7 8" key="1">
    <citation type="journal article" date="2019" name="Plant Biotechnol. J.">
        <title>The red bayberry genome and genetic basis of sex determination.</title>
        <authorList>
            <person name="Jia H.M."/>
            <person name="Jia H.J."/>
            <person name="Cai Q.L."/>
            <person name="Wang Y."/>
            <person name="Zhao H.B."/>
            <person name="Yang W.F."/>
            <person name="Wang G.Y."/>
            <person name="Li Y.H."/>
            <person name="Zhan D.L."/>
            <person name="Shen Y.T."/>
            <person name="Niu Q.F."/>
            <person name="Chang L."/>
            <person name="Qiu J."/>
            <person name="Zhao L."/>
            <person name="Xie H.B."/>
            <person name="Fu W.Y."/>
            <person name="Jin J."/>
            <person name="Li X.W."/>
            <person name="Jiao Y."/>
            <person name="Zhou C.C."/>
            <person name="Tu T."/>
            <person name="Chai C.Y."/>
            <person name="Gao J.L."/>
            <person name="Fan L.J."/>
            <person name="van de Weg E."/>
            <person name="Wang J.Y."/>
            <person name="Gao Z.S."/>
        </authorList>
    </citation>
    <scope>NUCLEOTIDE SEQUENCE [LARGE SCALE GENOMIC DNA]</scope>
    <source>
        <tissue evidence="7">Leaves</tissue>
    </source>
</reference>
<feature type="region of interest" description="Disordered" evidence="5">
    <location>
        <begin position="184"/>
        <end position="211"/>
    </location>
</feature>
<keyword evidence="3" id="KW-0804">Transcription</keyword>
<feature type="domain" description="NAC" evidence="6">
    <location>
        <begin position="4"/>
        <end position="162"/>
    </location>
</feature>
<dbReference type="Pfam" id="PF02365">
    <property type="entry name" value="NAM"/>
    <property type="match status" value="1"/>
</dbReference>
<evidence type="ECO:0000313" key="8">
    <source>
        <dbReference type="Proteomes" id="UP000516437"/>
    </source>
</evidence>
<dbReference type="PANTHER" id="PTHR31744:SF220">
    <property type="entry name" value="LOW QUALITY PROTEIN: NAC DOMAIN-CONTAINING PROTEIN 90-LIKE"/>
    <property type="match status" value="1"/>
</dbReference>
<dbReference type="OrthoDB" id="622307at2759"/>
<keyword evidence="1" id="KW-0805">Transcription regulation</keyword>
<comment type="caution">
    <text evidence="7">The sequence shown here is derived from an EMBL/GenBank/DDBJ whole genome shotgun (WGS) entry which is preliminary data.</text>
</comment>
<dbReference type="PANTHER" id="PTHR31744">
    <property type="entry name" value="PROTEIN CUP-SHAPED COTYLEDON 2-RELATED"/>
    <property type="match status" value="1"/>
</dbReference>
<keyword evidence="4" id="KW-0539">Nucleus</keyword>
<evidence type="ECO:0000256" key="1">
    <source>
        <dbReference type="ARBA" id="ARBA00023015"/>
    </source>
</evidence>
<dbReference type="SUPFAM" id="SSF101941">
    <property type="entry name" value="NAC domain"/>
    <property type="match status" value="1"/>
</dbReference>
<dbReference type="AlphaFoldDB" id="A0A6A1UKK0"/>
<evidence type="ECO:0000256" key="3">
    <source>
        <dbReference type="ARBA" id="ARBA00023163"/>
    </source>
</evidence>
<feature type="compositionally biased region" description="Low complexity" evidence="5">
    <location>
        <begin position="200"/>
        <end position="210"/>
    </location>
</feature>
<gene>
    <name evidence="7" type="ORF">CJ030_MR0G006218</name>
</gene>
<dbReference type="GO" id="GO:0003677">
    <property type="term" value="F:DNA binding"/>
    <property type="evidence" value="ECO:0007669"/>
    <property type="project" value="UniProtKB-KW"/>
</dbReference>
<evidence type="ECO:0000313" key="7">
    <source>
        <dbReference type="EMBL" id="KAB1200809.1"/>
    </source>
</evidence>
<keyword evidence="2" id="KW-0238">DNA-binding</keyword>
<dbReference type="Gene3D" id="2.170.150.80">
    <property type="entry name" value="NAC domain"/>
    <property type="match status" value="1"/>
</dbReference>
<dbReference type="Proteomes" id="UP000516437">
    <property type="component" value="Unassembled WGS sequence"/>
</dbReference>
<proteinExistence type="predicted"/>
<protein>
    <submittedName>
        <fullName evidence="7">NAC domain-containing protein 90</fullName>
    </submittedName>
</protein>
<sequence>MEELPRGFRFYPTEEELVSFYLHNKLEGKRPELHRVIPVMNIYDIEPWHLPKLAGELCQGDTEQWFFFAPRQEREARGGRPCRTTVSGYWKATGSPGYVYSSDNRVIGVKKTMVFYNGKAPTGRKTKWKMNEYRAIEEVTNASSTVVPQLRHEFSLCRVYVISGSFRAFDRRPEVLTTKTQHVADGAATTSQNPAIMEKTSSSETSYSGGEHADLPEILGSTAWEINDALEQPLWEWEKLDWL</sequence>
<dbReference type="PROSITE" id="PS51005">
    <property type="entry name" value="NAC"/>
    <property type="match status" value="1"/>
</dbReference>
<dbReference type="EMBL" id="RXIC02000123">
    <property type="protein sequence ID" value="KAB1200809.1"/>
    <property type="molecule type" value="Genomic_DNA"/>
</dbReference>